<evidence type="ECO:0000313" key="2">
    <source>
        <dbReference type="Proteomes" id="UP000265515"/>
    </source>
</evidence>
<protein>
    <submittedName>
        <fullName evidence="1">Uncharacterized protein</fullName>
    </submittedName>
</protein>
<gene>
    <name evidence="1" type="ORF">CBR_g21998</name>
</gene>
<reference evidence="1 2" key="1">
    <citation type="journal article" date="2018" name="Cell">
        <title>The Chara Genome: Secondary Complexity and Implications for Plant Terrestrialization.</title>
        <authorList>
            <person name="Nishiyama T."/>
            <person name="Sakayama H."/>
            <person name="Vries J.D."/>
            <person name="Buschmann H."/>
            <person name="Saint-Marcoux D."/>
            <person name="Ullrich K.K."/>
            <person name="Haas F.B."/>
            <person name="Vanderstraeten L."/>
            <person name="Becker D."/>
            <person name="Lang D."/>
            <person name="Vosolsobe S."/>
            <person name="Rombauts S."/>
            <person name="Wilhelmsson P.K.I."/>
            <person name="Janitza P."/>
            <person name="Kern R."/>
            <person name="Heyl A."/>
            <person name="Rumpler F."/>
            <person name="Villalobos L.I.A.C."/>
            <person name="Clay J.M."/>
            <person name="Skokan R."/>
            <person name="Toyoda A."/>
            <person name="Suzuki Y."/>
            <person name="Kagoshima H."/>
            <person name="Schijlen E."/>
            <person name="Tajeshwar N."/>
            <person name="Catarino B."/>
            <person name="Hetherington A.J."/>
            <person name="Saltykova A."/>
            <person name="Bonnot C."/>
            <person name="Breuninger H."/>
            <person name="Symeonidi A."/>
            <person name="Radhakrishnan G.V."/>
            <person name="Van Nieuwerburgh F."/>
            <person name="Deforce D."/>
            <person name="Chang C."/>
            <person name="Karol K.G."/>
            <person name="Hedrich R."/>
            <person name="Ulvskov P."/>
            <person name="Glockner G."/>
            <person name="Delwiche C.F."/>
            <person name="Petrasek J."/>
            <person name="Van de Peer Y."/>
            <person name="Friml J."/>
            <person name="Beilby M."/>
            <person name="Dolan L."/>
            <person name="Kohara Y."/>
            <person name="Sugano S."/>
            <person name="Fujiyama A."/>
            <person name="Delaux P.-M."/>
            <person name="Quint M."/>
            <person name="TheiBen G."/>
            <person name="Hagemann M."/>
            <person name="Harholt J."/>
            <person name="Dunand C."/>
            <person name="Zachgo S."/>
            <person name="Langdale J."/>
            <person name="Maumus F."/>
            <person name="Straeten D.V.D."/>
            <person name="Gould S.B."/>
            <person name="Rensing S.A."/>
        </authorList>
    </citation>
    <scope>NUCLEOTIDE SEQUENCE [LARGE SCALE GENOMIC DNA]</scope>
    <source>
        <strain evidence="1 2">S276</strain>
    </source>
</reference>
<organism evidence="1 2">
    <name type="scientific">Chara braunii</name>
    <name type="common">Braun's stonewort</name>
    <dbReference type="NCBI Taxonomy" id="69332"/>
    <lineage>
        <taxon>Eukaryota</taxon>
        <taxon>Viridiplantae</taxon>
        <taxon>Streptophyta</taxon>
        <taxon>Charophyceae</taxon>
        <taxon>Charales</taxon>
        <taxon>Characeae</taxon>
        <taxon>Chara</taxon>
    </lineage>
</organism>
<name>A0A388L1R1_CHABU</name>
<dbReference type="Gramene" id="GBG76250">
    <property type="protein sequence ID" value="GBG76250"/>
    <property type="gene ID" value="CBR_g21998"/>
</dbReference>
<dbReference type="Proteomes" id="UP000265515">
    <property type="component" value="Unassembled WGS sequence"/>
</dbReference>
<keyword evidence="2" id="KW-1185">Reference proteome</keyword>
<accession>A0A388L1R1</accession>
<dbReference type="AlphaFoldDB" id="A0A388L1R1"/>
<comment type="caution">
    <text evidence="1">The sequence shown here is derived from an EMBL/GenBank/DDBJ whole genome shotgun (WGS) entry which is preliminary data.</text>
</comment>
<evidence type="ECO:0000313" key="1">
    <source>
        <dbReference type="EMBL" id="GBG76250.1"/>
    </source>
</evidence>
<proteinExistence type="predicted"/>
<dbReference type="EMBL" id="BFEA01000241">
    <property type="protein sequence ID" value="GBG76250.1"/>
    <property type="molecule type" value="Genomic_DNA"/>
</dbReference>
<sequence length="74" mass="8486">MLDVCSSIVAHVLPSLNTHFENFGHSFLELRSGNLCPALRRILRKRRVATFVLSGQQTFLLRKRRVAILRTINP</sequence>